<accession>A0ABU2FU69</accession>
<dbReference type="Gene3D" id="3.40.50.300">
    <property type="entry name" value="P-loop containing nucleotide triphosphate hydrolases"/>
    <property type="match status" value="1"/>
</dbReference>
<evidence type="ECO:0000313" key="1">
    <source>
        <dbReference type="EMBL" id="MDS0283984.1"/>
    </source>
</evidence>
<comment type="caution">
    <text evidence="1">The sequence shown here is derived from an EMBL/GenBank/DDBJ whole genome shotgun (WGS) entry which is preliminary data.</text>
</comment>
<evidence type="ECO:0000313" key="2">
    <source>
        <dbReference type="Proteomes" id="UP001268864"/>
    </source>
</evidence>
<keyword evidence="2" id="KW-1185">Reference proteome</keyword>
<protein>
    <submittedName>
        <fullName evidence="1">Uncharacterized protein</fullName>
    </submittedName>
</protein>
<name>A0ABU2FU69_9EURY</name>
<dbReference type="EMBL" id="JAMQOS010000006">
    <property type="protein sequence ID" value="MDS0283984.1"/>
    <property type="molecule type" value="Genomic_DNA"/>
</dbReference>
<sequence>MNRRLTEYALDRTTAETEGALAGEPASASLADSFSSRFSLFDDAGVGTADALAAEFESSALDDRIATATVDAYRHYRDLHSDYLDEWVSTRGKMFHTVATADQSLSALSPELDVVILSGYHEFRPVERRLIERLADDFPMIALLPLHQNGQSGVDAVATDALDVYQSLDFEREAIEPVDETGKDFGTITDALYRPAPDDISVPDSLRWRELPTPEREIRFVARELRTELANGRDPDDLAVVVPGTEAYSGCVEDSFDTFDIPHVTTAASQLNRTFIGSVVHDLLNLAESDPRAEDLTSLLSNPLVDVVDTDQANTVTAAARRRDTVSVSPLIDDVDGQAAALIEDLLATLETLRTGDVEDATETLRRLLDDRFELEAATEDYASGAEQAVEQRHMTSWMRFSPRSSRWRRSIASTPRWHCSPAPSTACRSGFHSALPAAKSK</sequence>
<reference evidence="1 2" key="1">
    <citation type="submission" date="2022-06" db="EMBL/GenBank/DDBJ databases">
        <title>Halomicroarcula sp. a new haloarchaeum isolate from saline soil.</title>
        <authorList>
            <person name="Strakova D."/>
            <person name="Galisteo C."/>
            <person name="Sanchez-Porro C."/>
            <person name="Ventosa A."/>
        </authorList>
    </citation>
    <scope>NUCLEOTIDE SEQUENCE [LARGE SCALE GENOMIC DNA]</scope>
    <source>
        <strain evidence="1 2">S3CR25-11</strain>
    </source>
</reference>
<dbReference type="Gene3D" id="1.10.486.10">
    <property type="entry name" value="PCRA, domain 4"/>
    <property type="match status" value="1"/>
</dbReference>
<dbReference type="InterPro" id="IPR027417">
    <property type="entry name" value="P-loop_NTPase"/>
</dbReference>
<dbReference type="Proteomes" id="UP001268864">
    <property type="component" value="Unassembled WGS sequence"/>
</dbReference>
<gene>
    <name evidence="1" type="ORF">NDI86_17850</name>
</gene>
<organism evidence="1 2">
    <name type="scientific">Haloarcula onubensis</name>
    <dbReference type="NCBI Taxonomy" id="2950539"/>
    <lineage>
        <taxon>Archaea</taxon>
        <taxon>Methanobacteriati</taxon>
        <taxon>Methanobacteriota</taxon>
        <taxon>Stenosarchaea group</taxon>
        <taxon>Halobacteria</taxon>
        <taxon>Halobacteriales</taxon>
        <taxon>Haloarculaceae</taxon>
        <taxon>Haloarcula</taxon>
    </lineage>
</organism>
<dbReference type="SUPFAM" id="SSF52540">
    <property type="entry name" value="P-loop containing nucleoside triphosphate hydrolases"/>
    <property type="match status" value="1"/>
</dbReference>
<proteinExistence type="predicted"/>